<dbReference type="GO" id="GO:0080043">
    <property type="term" value="F:quercetin 3-O-glucosyltransferase activity"/>
    <property type="evidence" value="ECO:0007669"/>
    <property type="project" value="TreeGrafter"/>
</dbReference>
<comment type="similarity">
    <text evidence="1">Belongs to the UDP-glycosyltransferase family.</text>
</comment>
<evidence type="ECO:0000313" key="3">
    <source>
        <dbReference type="Proteomes" id="UP000237347"/>
    </source>
</evidence>
<name>A0AAW0LAJ3_QUESU</name>
<accession>A0AAW0LAJ3</accession>
<reference evidence="2 3" key="1">
    <citation type="journal article" date="2018" name="Sci. Data">
        <title>The draft genome sequence of cork oak.</title>
        <authorList>
            <person name="Ramos A.M."/>
            <person name="Usie A."/>
            <person name="Barbosa P."/>
            <person name="Barros P.M."/>
            <person name="Capote T."/>
            <person name="Chaves I."/>
            <person name="Simoes F."/>
            <person name="Abreu I."/>
            <person name="Carrasquinho I."/>
            <person name="Faro C."/>
            <person name="Guimaraes J.B."/>
            <person name="Mendonca D."/>
            <person name="Nobrega F."/>
            <person name="Rodrigues L."/>
            <person name="Saibo N.J.M."/>
            <person name="Varela M.C."/>
            <person name="Egas C."/>
            <person name="Matos J."/>
            <person name="Miguel C.M."/>
            <person name="Oliveira M.M."/>
            <person name="Ricardo C.P."/>
            <person name="Goncalves S."/>
        </authorList>
    </citation>
    <scope>NUCLEOTIDE SEQUENCE [LARGE SCALE GENOMIC DNA]</scope>
    <source>
        <strain evidence="3">cv. HL8</strain>
    </source>
</reference>
<dbReference type="AlphaFoldDB" id="A0AAW0LAJ3"/>
<gene>
    <name evidence="2" type="primary">UGT85A23_7</name>
    <name evidence="2" type="ORF">CFP56_006084</name>
</gene>
<proteinExistence type="inferred from homology"/>
<dbReference type="Proteomes" id="UP000237347">
    <property type="component" value="Unassembled WGS sequence"/>
</dbReference>
<keyword evidence="3" id="KW-1185">Reference proteome</keyword>
<dbReference type="GO" id="GO:0080044">
    <property type="term" value="F:quercetin 7-O-glucosyltransferase activity"/>
    <property type="evidence" value="ECO:0007669"/>
    <property type="project" value="TreeGrafter"/>
</dbReference>
<evidence type="ECO:0000256" key="1">
    <source>
        <dbReference type="ARBA" id="ARBA00009995"/>
    </source>
</evidence>
<organism evidence="2 3">
    <name type="scientific">Quercus suber</name>
    <name type="common">Cork oak</name>
    <dbReference type="NCBI Taxonomy" id="58331"/>
    <lineage>
        <taxon>Eukaryota</taxon>
        <taxon>Viridiplantae</taxon>
        <taxon>Streptophyta</taxon>
        <taxon>Embryophyta</taxon>
        <taxon>Tracheophyta</taxon>
        <taxon>Spermatophyta</taxon>
        <taxon>Magnoliopsida</taxon>
        <taxon>eudicotyledons</taxon>
        <taxon>Gunneridae</taxon>
        <taxon>Pentapetalae</taxon>
        <taxon>rosids</taxon>
        <taxon>fabids</taxon>
        <taxon>Fagales</taxon>
        <taxon>Fagaceae</taxon>
        <taxon>Quercus</taxon>
    </lineage>
</organism>
<sequence length="42" mass="5046">MLCLPFFSDQQTNCKYSCNEWVIGMEIDFDVKREEVEKIARE</sequence>
<protein>
    <submittedName>
        <fullName evidence="2">7-deoxyloganetin glucosyltransferase</fullName>
    </submittedName>
</protein>
<dbReference type="EMBL" id="PKMF04000134">
    <property type="protein sequence ID" value="KAK7847904.1"/>
    <property type="molecule type" value="Genomic_DNA"/>
</dbReference>
<evidence type="ECO:0000313" key="2">
    <source>
        <dbReference type="EMBL" id="KAK7847904.1"/>
    </source>
</evidence>
<dbReference type="SUPFAM" id="SSF53756">
    <property type="entry name" value="UDP-Glycosyltransferase/glycogen phosphorylase"/>
    <property type="match status" value="1"/>
</dbReference>
<dbReference type="PANTHER" id="PTHR11926:SF1498">
    <property type="entry name" value="GLYCOSYLTRANSFERASE"/>
    <property type="match status" value="1"/>
</dbReference>
<dbReference type="Gene3D" id="3.40.50.2000">
    <property type="entry name" value="Glycogen Phosphorylase B"/>
    <property type="match status" value="1"/>
</dbReference>
<dbReference type="PANTHER" id="PTHR11926">
    <property type="entry name" value="GLUCOSYL/GLUCURONOSYL TRANSFERASES"/>
    <property type="match status" value="1"/>
</dbReference>
<comment type="caution">
    <text evidence="2">The sequence shown here is derived from an EMBL/GenBank/DDBJ whole genome shotgun (WGS) entry which is preliminary data.</text>
</comment>